<sequence length="66" mass="7096">MLPGTMTSPRPSKAKASTLRDGLVESVALGKGRARGARRVQERAMPDGGVKAQEARPRPTSFSDRF</sequence>
<accession>A0A918IEL8</accession>
<feature type="region of interest" description="Disordered" evidence="1">
    <location>
        <begin position="1"/>
        <end position="66"/>
    </location>
</feature>
<gene>
    <name evidence="2" type="ORF">GCM10010260_52560</name>
</gene>
<reference evidence="2" key="1">
    <citation type="journal article" date="2014" name="Int. J. Syst. Evol. Microbiol.">
        <title>Complete genome sequence of Corynebacterium casei LMG S-19264T (=DSM 44701T), isolated from a smear-ripened cheese.</title>
        <authorList>
            <consortium name="US DOE Joint Genome Institute (JGI-PGF)"/>
            <person name="Walter F."/>
            <person name="Albersmeier A."/>
            <person name="Kalinowski J."/>
            <person name="Ruckert C."/>
        </authorList>
    </citation>
    <scope>NUCLEOTIDE SEQUENCE</scope>
    <source>
        <strain evidence="2">JCM 4369</strain>
    </source>
</reference>
<dbReference type="EMBL" id="BMTD01000012">
    <property type="protein sequence ID" value="GGV08136.1"/>
    <property type="molecule type" value="Genomic_DNA"/>
</dbReference>
<proteinExistence type="predicted"/>
<evidence type="ECO:0000313" key="3">
    <source>
        <dbReference type="Proteomes" id="UP000618795"/>
    </source>
</evidence>
<dbReference type="Proteomes" id="UP000618795">
    <property type="component" value="Unassembled WGS sequence"/>
</dbReference>
<organism evidence="2 3">
    <name type="scientific">Streptomyces filipinensis</name>
    <dbReference type="NCBI Taxonomy" id="66887"/>
    <lineage>
        <taxon>Bacteria</taxon>
        <taxon>Bacillati</taxon>
        <taxon>Actinomycetota</taxon>
        <taxon>Actinomycetes</taxon>
        <taxon>Kitasatosporales</taxon>
        <taxon>Streptomycetaceae</taxon>
        <taxon>Streptomyces</taxon>
    </lineage>
</organism>
<reference evidence="2" key="2">
    <citation type="submission" date="2020-09" db="EMBL/GenBank/DDBJ databases">
        <authorList>
            <person name="Sun Q."/>
            <person name="Ohkuma M."/>
        </authorList>
    </citation>
    <scope>NUCLEOTIDE SEQUENCE</scope>
    <source>
        <strain evidence="2">JCM 4369</strain>
    </source>
</reference>
<dbReference type="AlphaFoldDB" id="A0A918IEL8"/>
<evidence type="ECO:0000256" key="1">
    <source>
        <dbReference type="SAM" id="MobiDB-lite"/>
    </source>
</evidence>
<name>A0A918IEL8_9ACTN</name>
<evidence type="ECO:0000313" key="2">
    <source>
        <dbReference type="EMBL" id="GGV08136.1"/>
    </source>
</evidence>
<protein>
    <submittedName>
        <fullName evidence="2">Uncharacterized protein</fullName>
    </submittedName>
</protein>
<feature type="compositionally biased region" description="Polar residues" evidence="1">
    <location>
        <begin position="1"/>
        <end position="10"/>
    </location>
</feature>
<comment type="caution">
    <text evidence="2">The sequence shown here is derived from an EMBL/GenBank/DDBJ whole genome shotgun (WGS) entry which is preliminary data.</text>
</comment>
<keyword evidence="3" id="KW-1185">Reference proteome</keyword>